<sequence>MSSGVHYADFQIAELAGSPCIGIVRPIPGLDAEAYEGDEVDEDEDFCFVGTPHLEPDFFAQRSDEWGSGNVHACEYSCEEGDLSWSNWDDEKNEGVHWEGMDGCRTGDTVAMLLNLGQGTLTIYKNNRRLGVMMDGLSGPYCCSLGHSKPAVVCITWPSGIALIAADLDKVIWHWGALGV</sequence>
<evidence type="ECO:0000313" key="2">
    <source>
        <dbReference type="Proteomes" id="UP000266841"/>
    </source>
</evidence>
<gene>
    <name evidence="1" type="ORF">THAOC_28778</name>
</gene>
<evidence type="ECO:0008006" key="3">
    <source>
        <dbReference type="Google" id="ProtNLM"/>
    </source>
</evidence>
<comment type="caution">
    <text evidence="1">The sequence shown here is derived from an EMBL/GenBank/DDBJ whole genome shotgun (WGS) entry which is preliminary data.</text>
</comment>
<keyword evidence="2" id="KW-1185">Reference proteome</keyword>
<accession>K0RZC0</accession>
<dbReference type="Proteomes" id="UP000266841">
    <property type="component" value="Unassembled WGS sequence"/>
</dbReference>
<protein>
    <recommendedName>
        <fullName evidence="3">B30.2/SPRY domain-containing protein</fullName>
    </recommendedName>
</protein>
<dbReference type="EMBL" id="AGNL01040614">
    <property type="protein sequence ID" value="EJK51997.1"/>
    <property type="molecule type" value="Genomic_DNA"/>
</dbReference>
<dbReference type="AlphaFoldDB" id="K0RZC0"/>
<proteinExistence type="predicted"/>
<dbReference type="InterPro" id="IPR043136">
    <property type="entry name" value="B30.2/SPRY_sf"/>
</dbReference>
<evidence type="ECO:0000313" key="1">
    <source>
        <dbReference type="EMBL" id="EJK51997.1"/>
    </source>
</evidence>
<name>K0RZC0_THAOC</name>
<reference evidence="1 2" key="1">
    <citation type="journal article" date="2012" name="Genome Biol.">
        <title>Genome and low-iron response of an oceanic diatom adapted to chronic iron limitation.</title>
        <authorList>
            <person name="Lommer M."/>
            <person name="Specht M."/>
            <person name="Roy A.S."/>
            <person name="Kraemer L."/>
            <person name="Andreson R."/>
            <person name="Gutowska M.A."/>
            <person name="Wolf J."/>
            <person name="Bergner S.V."/>
            <person name="Schilhabel M.B."/>
            <person name="Klostermeier U.C."/>
            <person name="Beiko R.G."/>
            <person name="Rosenstiel P."/>
            <person name="Hippler M."/>
            <person name="Laroche J."/>
        </authorList>
    </citation>
    <scope>NUCLEOTIDE SEQUENCE [LARGE SCALE GENOMIC DNA]</scope>
    <source>
        <strain evidence="1 2">CCMP1005</strain>
    </source>
</reference>
<dbReference type="Gene3D" id="2.60.120.920">
    <property type="match status" value="1"/>
</dbReference>
<organism evidence="1 2">
    <name type="scientific">Thalassiosira oceanica</name>
    <name type="common">Marine diatom</name>
    <dbReference type="NCBI Taxonomy" id="159749"/>
    <lineage>
        <taxon>Eukaryota</taxon>
        <taxon>Sar</taxon>
        <taxon>Stramenopiles</taxon>
        <taxon>Ochrophyta</taxon>
        <taxon>Bacillariophyta</taxon>
        <taxon>Coscinodiscophyceae</taxon>
        <taxon>Thalassiosirophycidae</taxon>
        <taxon>Thalassiosirales</taxon>
        <taxon>Thalassiosiraceae</taxon>
        <taxon>Thalassiosira</taxon>
    </lineage>
</organism>